<organism evidence="1 2">
    <name type="scientific">Rhizophagus irregularis</name>
    <dbReference type="NCBI Taxonomy" id="588596"/>
    <lineage>
        <taxon>Eukaryota</taxon>
        <taxon>Fungi</taxon>
        <taxon>Fungi incertae sedis</taxon>
        <taxon>Mucoromycota</taxon>
        <taxon>Glomeromycotina</taxon>
        <taxon>Glomeromycetes</taxon>
        <taxon>Glomerales</taxon>
        <taxon>Glomeraceae</taxon>
        <taxon>Rhizophagus</taxon>
    </lineage>
</organism>
<name>A0A2I1HBV8_9GLOM</name>
<protein>
    <submittedName>
        <fullName evidence="1">Uncharacterized protein</fullName>
    </submittedName>
</protein>
<keyword evidence="2" id="KW-1185">Reference proteome</keyword>
<dbReference type="VEuPathDB" id="FungiDB:FUN_014854"/>
<dbReference type="EMBL" id="LLXI01002154">
    <property type="protein sequence ID" value="PKY56358.1"/>
    <property type="molecule type" value="Genomic_DNA"/>
</dbReference>
<accession>A0A2I1HBV8</accession>
<comment type="caution">
    <text evidence="1">The sequence shown here is derived from an EMBL/GenBank/DDBJ whole genome shotgun (WGS) entry which is preliminary data.</text>
</comment>
<dbReference type="Proteomes" id="UP000234323">
    <property type="component" value="Unassembled WGS sequence"/>
</dbReference>
<evidence type="ECO:0000313" key="2">
    <source>
        <dbReference type="Proteomes" id="UP000234323"/>
    </source>
</evidence>
<proteinExistence type="predicted"/>
<gene>
    <name evidence="1" type="ORF">RhiirA4_549190</name>
</gene>
<evidence type="ECO:0000313" key="1">
    <source>
        <dbReference type="EMBL" id="PKY56358.1"/>
    </source>
</evidence>
<dbReference type="AlphaFoldDB" id="A0A2I1HBV8"/>
<reference evidence="1 2" key="1">
    <citation type="submission" date="2015-10" db="EMBL/GenBank/DDBJ databases">
        <title>Genome analyses suggest a sexual origin of heterokaryosis in a supposedly ancient asexual fungus.</title>
        <authorList>
            <person name="Ropars J."/>
            <person name="Sedzielewska K."/>
            <person name="Noel J."/>
            <person name="Charron P."/>
            <person name="Farinelli L."/>
            <person name="Marton T."/>
            <person name="Kruger M."/>
            <person name="Pelin A."/>
            <person name="Brachmann A."/>
            <person name="Corradi N."/>
        </authorList>
    </citation>
    <scope>NUCLEOTIDE SEQUENCE [LARGE SCALE GENOMIC DNA]</scope>
    <source>
        <strain evidence="1 2">A4</strain>
    </source>
</reference>
<sequence length="154" mass="17923">MSRPKQQKGQCYNGRTKLIKTLYNYCFTKFSPEIMCKYVYQKHFHIITTIVIICKGVYNHSPPPPERTANGIKDDLQTLNKKMKLNKIILSKRQSNLGKLLKATEILSDIHMSVNNIGRLRYLVGKMRIFIHLAKEYLGVIHCVQTKHDLKFNS</sequence>